<evidence type="ECO:0000256" key="1">
    <source>
        <dbReference type="SAM" id="Phobius"/>
    </source>
</evidence>
<evidence type="ECO:0000313" key="3">
    <source>
        <dbReference type="Proteomes" id="UP000029777"/>
    </source>
</evidence>
<dbReference type="GeneID" id="13853721"/>
<organism evidence="2 3">
    <name type="scientific">Abalone herpesvirus (isolate Abalone/Australia/Victoria/2009)</name>
    <name type="common">AbHV</name>
    <dbReference type="NCBI Taxonomy" id="1241371"/>
    <lineage>
        <taxon>Viruses</taxon>
        <taxon>Duplodnaviria</taxon>
        <taxon>Heunggongvirae</taxon>
        <taxon>Peploviricota</taxon>
        <taxon>Herviviricetes</taxon>
        <taxon>Herpesvirales</taxon>
        <taxon>Malacoherpesviridae</taxon>
        <taxon>Aurivirus</taxon>
        <taxon>Aurivirus haliotidmalaco1</taxon>
    </lineage>
</organism>
<sequence length="206" mass="23067">MNSLTIMITVFLTLWCRRVMSEEQQPTVTFIGTDSLEELSVEGLFGIQVKYTEPSTPFRMRIKGGKVFSIYCQDNGEDITTQAMKAGDVDQEGFVSWVLYLKSNYEMITRLLARKPIYCNVINLHGDQDVPEIIPFVLTYTNVVNRHAISKAEDPMSSLTSLITQTINKQSDGLNTTVIALLVIGILIVVLVPIVLGVVNKSRVFM</sequence>
<feature type="transmembrane region" description="Helical" evidence="1">
    <location>
        <begin position="178"/>
        <end position="199"/>
    </location>
</feature>
<name>K4K8M7_ABHV</name>
<keyword evidence="3" id="KW-1185">Reference proteome</keyword>
<dbReference type="Proteomes" id="UP000029777">
    <property type="component" value="Segment"/>
</dbReference>
<reference evidence="2 3" key="1">
    <citation type="submission" date="2012-08" db="EMBL/GenBank/DDBJ databases">
        <title>Abalone herpesvirus genome reveals unexpected ancestry.</title>
        <authorList>
            <person name="Savin K.W."/>
            <person name="Fegan M."/>
            <person name="Powney R."/>
            <person name="Savage D."/>
            <person name="Wong F."/>
            <person name="Sawbridge T."/>
            <person name="Helsham J."/>
            <person name="Vardy M."/>
            <person name="Cogan N."/>
            <person name="Mohammad I."/>
            <person name="Cocks B.G."/>
            <person name="Warner S."/>
        </authorList>
    </citation>
    <scope>NUCLEOTIDE SEQUENCE [LARGE SCALE GENOMIC DNA]</scope>
    <source>
        <strain evidence="3">Isolate Abalone/Australia/Victoria/2009</strain>
    </source>
</reference>
<gene>
    <name evidence="2" type="ORF">AbHV_ORF100</name>
</gene>
<proteinExistence type="predicted"/>
<accession>K4K8M7</accession>
<protein>
    <submittedName>
        <fullName evidence="2">Uncharacterized protein</fullName>
    </submittedName>
</protein>
<keyword evidence="1" id="KW-1133">Transmembrane helix</keyword>
<evidence type="ECO:0000313" key="2">
    <source>
        <dbReference type="EMBL" id="AFU90112.1"/>
    </source>
</evidence>
<keyword evidence="1" id="KW-0812">Transmembrane</keyword>
<dbReference type="KEGG" id="vg:13853721"/>
<dbReference type="RefSeq" id="YP_006908752.1">
    <property type="nucleotide sequence ID" value="NC_018874.1"/>
</dbReference>
<keyword evidence="1" id="KW-0472">Membrane</keyword>
<dbReference type="EMBL" id="JX453331">
    <property type="protein sequence ID" value="AFU90112.1"/>
    <property type="molecule type" value="Genomic_DNA"/>
</dbReference>
<organismHost>
    <name type="scientific">Haliotidae</name>
    <name type="common">abalones</name>
    <dbReference type="NCBI Taxonomy" id="6451"/>
</organismHost>